<comment type="caution">
    <text evidence="2">The sequence shown here is derived from an EMBL/GenBank/DDBJ whole genome shotgun (WGS) entry which is preliminary data.</text>
</comment>
<feature type="compositionally biased region" description="Basic and acidic residues" evidence="1">
    <location>
        <begin position="121"/>
        <end position="130"/>
    </location>
</feature>
<feature type="region of interest" description="Disordered" evidence="1">
    <location>
        <begin position="192"/>
        <end position="221"/>
    </location>
</feature>
<protein>
    <recommendedName>
        <fullName evidence="4">Neuroguidin</fullName>
    </recommendedName>
</protein>
<feature type="region of interest" description="Disordered" evidence="1">
    <location>
        <begin position="121"/>
        <end position="153"/>
    </location>
</feature>
<dbReference type="EMBL" id="BTSX01000005">
    <property type="protein sequence ID" value="GMT00195.1"/>
    <property type="molecule type" value="Genomic_DNA"/>
</dbReference>
<feature type="compositionally biased region" description="Acidic residues" evidence="1">
    <location>
        <begin position="131"/>
        <end position="148"/>
    </location>
</feature>
<evidence type="ECO:0000313" key="2">
    <source>
        <dbReference type="EMBL" id="GMT00195.1"/>
    </source>
</evidence>
<dbReference type="PANTHER" id="PTHR13237">
    <property type="entry name" value="SOMETHING ABOUT SILENCING PROTEIN 10-RELATED"/>
    <property type="match status" value="1"/>
</dbReference>
<dbReference type="PANTHER" id="PTHR13237:SF9">
    <property type="entry name" value="NEUROGUIDIN"/>
    <property type="match status" value="1"/>
</dbReference>
<feature type="compositionally biased region" description="Basic and acidic residues" evidence="1">
    <location>
        <begin position="265"/>
        <end position="283"/>
    </location>
</feature>
<dbReference type="Proteomes" id="UP001432027">
    <property type="component" value="Unassembled WGS sequence"/>
</dbReference>
<sequence>MSDLAISEGDQERFSEVAAEAAKSSREALECAQEMVKRLATMKQREGISLLEVKGRDMVAYVRDMGLLMAAMSMGETIDGAEEVARLVKHRTVLEKVRVLEKKMQTQIDKLTAAASGITKKEQLRAKPEEMELDSDAADDDEEEEGEEEGTKVKKYVPPKVMAVHYDENEDAREEKQKAMWRKKAAQSSLVQELKAQYSEAPEEITEHRNHRRRQEDEERTKYEEDYFVRTKLSKKEMSARRREDRENALDSLLKFGDYMAGDEQEIKRREKAALDSGKDKNGKGAKRKGRGGGPSAKKPRG</sequence>
<organism evidence="2 3">
    <name type="scientific">Pristionchus entomophagus</name>
    <dbReference type="NCBI Taxonomy" id="358040"/>
    <lineage>
        <taxon>Eukaryota</taxon>
        <taxon>Metazoa</taxon>
        <taxon>Ecdysozoa</taxon>
        <taxon>Nematoda</taxon>
        <taxon>Chromadorea</taxon>
        <taxon>Rhabditida</taxon>
        <taxon>Rhabditina</taxon>
        <taxon>Diplogasteromorpha</taxon>
        <taxon>Diplogasteroidea</taxon>
        <taxon>Neodiplogasteridae</taxon>
        <taxon>Pristionchus</taxon>
    </lineage>
</organism>
<dbReference type="AlphaFoldDB" id="A0AAV5U1Y9"/>
<reference evidence="2" key="1">
    <citation type="submission" date="2023-10" db="EMBL/GenBank/DDBJ databases">
        <title>Genome assembly of Pristionchus species.</title>
        <authorList>
            <person name="Yoshida K."/>
            <person name="Sommer R.J."/>
        </authorList>
    </citation>
    <scope>NUCLEOTIDE SEQUENCE</scope>
    <source>
        <strain evidence="2">RS0144</strain>
    </source>
</reference>
<feature type="non-terminal residue" evidence="2">
    <location>
        <position position="302"/>
    </location>
</feature>
<evidence type="ECO:0008006" key="4">
    <source>
        <dbReference type="Google" id="ProtNLM"/>
    </source>
</evidence>
<dbReference type="GO" id="GO:0000462">
    <property type="term" value="P:maturation of SSU-rRNA from tricistronic rRNA transcript (SSU-rRNA, 5.8S rRNA, LSU-rRNA)"/>
    <property type="evidence" value="ECO:0007669"/>
    <property type="project" value="TreeGrafter"/>
</dbReference>
<evidence type="ECO:0000256" key="1">
    <source>
        <dbReference type="SAM" id="MobiDB-lite"/>
    </source>
</evidence>
<name>A0AAV5U1Y9_9BILA</name>
<feature type="region of interest" description="Disordered" evidence="1">
    <location>
        <begin position="253"/>
        <end position="302"/>
    </location>
</feature>
<dbReference type="GO" id="GO:0032040">
    <property type="term" value="C:small-subunit processome"/>
    <property type="evidence" value="ECO:0007669"/>
    <property type="project" value="TreeGrafter"/>
</dbReference>
<evidence type="ECO:0000313" key="3">
    <source>
        <dbReference type="Proteomes" id="UP001432027"/>
    </source>
</evidence>
<accession>A0AAV5U1Y9</accession>
<keyword evidence="3" id="KW-1185">Reference proteome</keyword>
<gene>
    <name evidence="2" type="ORF">PENTCL1PPCAC_22369</name>
</gene>
<proteinExistence type="predicted"/>